<organism evidence="3 4">
    <name type="scientific">Actinomadura citrea</name>
    <dbReference type="NCBI Taxonomy" id="46158"/>
    <lineage>
        <taxon>Bacteria</taxon>
        <taxon>Bacillati</taxon>
        <taxon>Actinomycetota</taxon>
        <taxon>Actinomycetes</taxon>
        <taxon>Streptosporangiales</taxon>
        <taxon>Thermomonosporaceae</taxon>
        <taxon>Actinomadura</taxon>
    </lineage>
</organism>
<keyword evidence="2" id="KW-1133">Transmembrane helix</keyword>
<feature type="compositionally biased region" description="Low complexity" evidence="1">
    <location>
        <begin position="175"/>
        <end position="186"/>
    </location>
</feature>
<keyword evidence="4" id="KW-1185">Reference proteome</keyword>
<feature type="compositionally biased region" description="Basic and acidic residues" evidence="1">
    <location>
        <begin position="140"/>
        <end position="152"/>
    </location>
</feature>
<gene>
    <name evidence="3" type="ORF">BJ999_000268</name>
</gene>
<sequence>MSDDTEPGRLDPRAAERLLDGAGGHAELGELLAAASAPGRPRELAGEEAAVAAFLAAPRPARRSRAAALRRFLTAKVIAVVGSSILLSGGAAFATGNFPGQDAAPAPSPTPHERKTREQGGGSGSHPPRRPGTGPSPEPSEGRGKAAGEHGKTSAPGQKMKTTSPKVKPTPPRGPGNNNGTIRPTTQSKPSKKNGSQGNGAAKGAPQSGTQSGTQSGDPRTNVPLLGGGDGGR</sequence>
<evidence type="ECO:0000313" key="3">
    <source>
        <dbReference type="EMBL" id="NYE09972.1"/>
    </source>
</evidence>
<feature type="transmembrane region" description="Helical" evidence="2">
    <location>
        <begin position="72"/>
        <end position="94"/>
    </location>
</feature>
<dbReference type="Proteomes" id="UP000591272">
    <property type="component" value="Unassembled WGS sequence"/>
</dbReference>
<comment type="caution">
    <text evidence="3">The sequence shown here is derived from an EMBL/GenBank/DDBJ whole genome shotgun (WGS) entry which is preliminary data.</text>
</comment>
<accession>A0A7Y9G4S8</accession>
<keyword evidence="2" id="KW-0812">Transmembrane</keyword>
<dbReference type="AlphaFoldDB" id="A0A7Y9G4S8"/>
<protein>
    <submittedName>
        <fullName evidence="3">Uncharacterized protein</fullName>
    </submittedName>
</protein>
<name>A0A7Y9G4S8_9ACTN</name>
<proteinExistence type="predicted"/>
<dbReference type="RefSeq" id="WP_179831549.1">
    <property type="nucleotide sequence ID" value="NZ_BMRD01000005.1"/>
</dbReference>
<keyword evidence="2" id="KW-0472">Membrane</keyword>
<feature type="region of interest" description="Disordered" evidence="1">
    <location>
        <begin position="92"/>
        <end position="233"/>
    </location>
</feature>
<evidence type="ECO:0000256" key="2">
    <source>
        <dbReference type="SAM" id="Phobius"/>
    </source>
</evidence>
<feature type="compositionally biased region" description="Polar residues" evidence="1">
    <location>
        <begin position="207"/>
        <end position="219"/>
    </location>
</feature>
<evidence type="ECO:0000313" key="4">
    <source>
        <dbReference type="Proteomes" id="UP000591272"/>
    </source>
</evidence>
<reference evidence="3 4" key="1">
    <citation type="submission" date="2020-07" db="EMBL/GenBank/DDBJ databases">
        <title>Sequencing the genomes of 1000 actinobacteria strains.</title>
        <authorList>
            <person name="Klenk H.-P."/>
        </authorList>
    </citation>
    <scope>NUCLEOTIDE SEQUENCE [LARGE SCALE GENOMIC DNA]</scope>
    <source>
        <strain evidence="3 4">DSM 43461</strain>
    </source>
</reference>
<feature type="compositionally biased region" description="Polar residues" evidence="1">
    <location>
        <begin position="187"/>
        <end position="196"/>
    </location>
</feature>
<evidence type="ECO:0000256" key="1">
    <source>
        <dbReference type="SAM" id="MobiDB-lite"/>
    </source>
</evidence>
<dbReference type="EMBL" id="JACCBT010000001">
    <property type="protein sequence ID" value="NYE09972.1"/>
    <property type="molecule type" value="Genomic_DNA"/>
</dbReference>